<evidence type="ECO:0000259" key="1">
    <source>
        <dbReference type="Pfam" id="PF00155"/>
    </source>
</evidence>
<dbReference type="SUPFAM" id="SSF53383">
    <property type="entry name" value="PLP-dependent transferases"/>
    <property type="match status" value="1"/>
</dbReference>
<sequence>PAQMAISSYLRDGAYDRFLRKLRRNLAAHQAQMLAAVRAYFPAGTEVFAPRGGYFLWLELPPRVDAMHLFGDAMESGVSIAPGPIFSATGGFRRYLRLNYGRPWTPAVEHAMEIIGTLAA</sequence>
<feature type="domain" description="Aminotransferase class I/classII large" evidence="1">
    <location>
        <begin position="3"/>
        <end position="100"/>
    </location>
</feature>
<dbReference type="PANTHER" id="PTHR42858:SF1">
    <property type="entry name" value="LD15494P"/>
    <property type="match status" value="1"/>
</dbReference>
<dbReference type="GO" id="GO:0047536">
    <property type="term" value="F:2-aminoadipate transaminase activity"/>
    <property type="evidence" value="ECO:0007669"/>
    <property type="project" value="TreeGrafter"/>
</dbReference>
<feature type="non-terminal residue" evidence="2">
    <location>
        <position position="120"/>
    </location>
</feature>
<comment type="caution">
    <text evidence="2">The sequence shown here is derived from an EMBL/GenBank/DDBJ whole genome shotgun (WGS) entry which is preliminary data.</text>
</comment>
<dbReference type="AlphaFoldDB" id="X1H4R8"/>
<accession>X1H4R8</accession>
<feature type="non-terminal residue" evidence="2">
    <location>
        <position position="1"/>
    </location>
</feature>
<proteinExistence type="predicted"/>
<dbReference type="PANTHER" id="PTHR42858">
    <property type="entry name" value="AMINOTRANSFERASE"/>
    <property type="match status" value="1"/>
</dbReference>
<dbReference type="InterPro" id="IPR004839">
    <property type="entry name" value="Aminotransferase_I/II_large"/>
</dbReference>
<dbReference type="InterPro" id="IPR015422">
    <property type="entry name" value="PyrdxlP-dep_Trfase_small"/>
</dbReference>
<dbReference type="EMBL" id="BARU01015104">
    <property type="protein sequence ID" value="GAH40288.1"/>
    <property type="molecule type" value="Genomic_DNA"/>
</dbReference>
<dbReference type="Pfam" id="PF00155">
    <property type="entry name" value="Aminotran_1_2"/>
    <property type="match status" value="1"/>
</dbReference>
<evidence type="ECO:0000313" key="2">
    <source>
        <dbReference type="EMBL" id="GAH40288.1"/>
    </source>
</evidence>
<gene>
    <name evidence="2" type="ORF">S03H2_26212</name>
</gene>
<name>X1H4R8_9ZZZZ</name>
<dbReference type="GO" id="GO:0030170">
    <property type="term" value="F:pyridoxal phosphate binding"/>
    <property type="evidence" value="ECO:0007669"/>
    <property type="project" value="InterPro"/>
</dbReference>
<dbReference type="InterPro" id="IPR015424">
    <property type="entry name" value="PyrdxlP-dep_Trfase"/>
</dbReference>
<organism evidence="2">
    <name type="scientific">marine sediment metagenome</name>
    <dbReference type="NCBI Taxonomy" id="412755"/>
    <lineage>
        <taxon>unclassified sequences</taxon>
        <taxon>metagenomes</taxon>
        <taxon>ecological metagenomes</taxon>
    </lineage>
</organism>
<reference evidence="2" key="1">
    <citation type="journal article" date="2014" name="Front. Microbiol.">
        <title>High frequency of phylogenetically diverse reductive dehalogenase-homologous genes in deep subseafloor sedimentary metagenomes.</title>
        <authorList>
            <person name="Kawai M."/>
            <person name="Futagami T."/>
            <person name="Toyoda A."/>
            <person name="Takaki Y."/>
            <person name="Nishi S."/>
            <person name="Hori S."/>
            <person name="Arai W."/>
            <person name="Tsubouchi T."/>
            <person name="Morono Y."/>
            <person name="Uchiyama I."/>
            <person name="Ito T."/>
            <person name="Fujiyama A."/>
            <person name="Inagaki F."/>
            <person name="Takami H."/>
        </authorList>
    </citation>
    <scope>NUCLEOTIDE SEQUENCE</scope>
    <source>
        <strain evidence="2">Expedition CK06-06</strain>
    </source>
</reference>
<dbReference type="Gene3D" id="3.90.1150.10">
    <property type="entry name" value="Aspartate Aminotransferase, domain 1"/>
    <property type="match status" value="1"/>
</dbReference>
<protein>
    <recommendedName>
        <fullName evidence="1">Aminotransferase class I/classII large domain-containing protein</fullName>
    </recommendedName>
</protein>